<dbReference type="SMART" id="SM00225">
    <property type="entry name" value="BTB"/>
    <property type="match status" value="1"/>
</dbReference>
<evidence type="ECO:0000256" key="3">
    <source>
        <dbReference type="ARBA" id="ARBA00023136"/>
    </source>
</evidence>
<evidence type="ECO:0000256" key="5">
    <source>
        <dbReference type="ARBA" id="ARBA00046271"/>
    </source>
</evidence>
<dbReference type="Pfam" id="PF01344">
    <property type="entry name" value="Kelch_1"/>
    <property type="match status" value="1"/>
</dbReference>
<dbReference type="GO" id="GO:0006511">
    <property type="term" value="P:ubiquitin-dependent protein catabolic process"/>
    <property type="evidence" value="ECO:0007669"/>
    <property type="project" value="TreeGrafter"/>
</dbReference>
<dbReference type="SMART" id="SM00612">
    <property type="entry name" value="Kelch"/>
    <property type="match status" value="6"/>
</dbReference>
<reference evidence="7" key="2">
    <citation type="submission" date="2025-09" db="UniProtKB">
        <authorList>
            <consortium name="Ensembl"/>
        </authorList>
    </citation>
    <scope>IDENTIFICATION</scope>
</reference>
<sequence>MAASALSGLVAALETHRGRDRAVRALCYGCQLAGGALAGPQASPSGLPGSLLAVSAELSACRTALRLFDDLAMLSYSCAYGLGPKDEDGLVRALSVLCNMANQLYYPCEHIAWAADAGIIRTRAQKWWTLSTGLWALSLLLGILRSLRILCQLRKLRQHKWSSSPQSQKEAKAQVKAEVLSILAQMADLSNAIHWLPPGFLWAGRFPPCLSTMSVSSHENRKSRSSSGSMNIHLFHKPGHADSLLTHLNLLRKRQLFTDVVLRAGNQTFHCHRAVLASCSRYFDAMFSGGLKESRDAEVNFHDSLHPEVLELLLDYAYSARVLINEENAESLLEAGDMLQFQDIRDASADFLEKNLYPGNCLNMLLLSDAHCCERLLELSWRMALANFTSLCKTEDFLRLPKDKLLELVESEELEVEDETLVYEAAMGWIRYDLPRRHEVLPELLRSVRLALLPESYLRKQVAREKLVTSHKLGEEIVADAVRCKMKILQNDGLVTGCCARPRKVSQALLLLGGQTFMCDKIYMLDHKTSEIIPRADIPSPRKECSACAIGCKVYITGGKGSENGASKDVWVYDTLHDEWAKAAPMLVARFGHGSAELDHCLYVVGGHTAGSGAFPASPSVSLKQVEHYDPQQDKWSLVAPLREGVSNAAVVGAKMKLFVFGGTSANQEKLPKVQCFDPCQNRWTVPASCPQPWRYTAAAVVGSHIIVIGGDTEFSASSAYRFHSDTFQWSKFGDVTAKRISCRAVTSGNRLYVVGGYCGAQRCKTLDCYDPASDTWSSVTTVPYSLIPTAFISTWKYLSA</sequence>
<accession>A0A8B9F2P5</accession>
<dbReference type="SMART" id="SM00875">
    <property type="entry name" value="BACK"/>
    <property type="match status" value="1"/>
</dbReference>
<dbReference type="Pfam" id="PF05648">
    <property type="entry name" value="PEX11"/>
    <property type="match status" value="1"/>
</dbReference>
<dbReference type="InterPro" id="IPR015915">
    <property type="entry name" value="Kelch-typ_b-propeller"/>
</dbReference>
<dbReference type="Gene3D" id="2.120.10.80">
    <property type="entry name" value="Kelch-type beta propeller"/>
    <property type="match status" value="2"/>
</dbReference>
<dbReference type="PANTHER" id="PTHR24412:SF502">
    <property type="entry name" value="ECTODERM NEURAL CORTEX PROTEIN 1"/>
    <property type="match status" value="1"/>
</dbReference>
<evidence type="ECO:0000313" key="8">
    <source>
        <dbReference type="Proteomes" id="UP000694522"/>
    </source>
</evidence>
<keyword evidence="4" id="KW-0576">Peroxisome</keyword>
<dbReference type="Gene3D" id="3.30.710.10">
    <property type="entry name" value="Potassium Channel Kv1.1, Chain A"/>
    <property type="match status" value="1"/>
</dbReference>
<proteinExistence type="predicted"/>
<dbReference type="GO" id="GO:0031463">
    <property type="term" value="C:Cul3-RING ubiquitin ligase complex"/>
    <property type="evidence" value="ECO:0007669"/>
    <property type="project" value="TreeGrafter"/>
</dbReference>
<dbReference type="InterPro" id="IPR000210">
    <property type="entry name" value="BTB/POZ_dom"/>
</dbReference>
<keyword evidence="2" id="KW-0677">Repeat</keyword>
<evidence type="ECO:0000256" key="4">
    <source>
        <dbReference type="ARBA" id="ARBA00023140"/>
    </source>
</evidence>
<evidence type="ECO:0000256" key="2">
    <source>
        <dbReference type="ARBA" id="ARBA00022737"/>
    </source>
</evidence>
<dbReference type="InterPro" id="IPR011705">
    <property type="entry name" value="BACK"/>
</dbReference>
<keyword evidence="3" id="KW-0472">Membrane</keyword>
<comment type="subcellular location">
    <subcellularLocation>
        <location evidence="5">Peroxisome membrane</location>
    </subcellularLocation>
</comment>
<dbReference type="Gene3D" id="1.25.40.420">
    <property type="match status" value="1"/>
</dbReference>
<dbReference type="Pfam" id="PF00651">
    <property type="entry name" value="BTB"/>
    <property type="match status" value="1"/>
</dbReference>
<dbReference type="Proteomes" id="UP000694522">
    <property type="component" value="Unplaced"/>
</dbReference>
<evidence type="ECO:0000259" key="6">
    <source>
        <dbReference type="PROSITE" id="PS50097"/>
    </source>
</evidence>
<dbReference type="InterPro" id="IPR011333">
    <property type="entry name" value="SKP1/BTB/POZ_sf"/>
</dbReference>
<dbReference type="GO" id="GO:0005778">
    <property type="term" value="C:peroxisomal membrane"/>
    <property type="evidence" value="ECO:0007669"/>
    <property type="project" value="UniProtKB-SubCell"/>
</dbReference>
<dbReference type="Pfam" id="PF24681">
    <property type="entry name" value="Kelch_KLHDC2_KLHL20_DRC7"/>
    <property type="match status" value="1"/>
</dbReference>
<reference evidence="7" key="1">
    <citation type="submission" date="2025-08" db="UniProtKB">
        <authorList>
            <consortium name="Ensembl"/>
        </authorList>
    </citation>
    <scope>IDENTIFICATION</scope>
</reference>
<keyword evidence="8" id="KW-1185">Reference proteome</keyword>
<dbReference type="InterPro" id="IPR006652">
    <property type="entry name" value="Kelch_1"/>
</dbReference>
<dbReference type="FunFam" id="1.25.40.420:FF:000001">
    <property type="entry name" value="Kelch-like family member 12"/>
    <property type="match status" value="1"/>
</dbReference>
<organism evidence="7 8">
    <name type="scientific">Amazona collaria</name>
    <name type="common">yellow-billed parrot</name>
    <dbReference type="NCBI Taxonomy" id="241587"/>
    <lineage>
        <taxon>Eukaryota</taxon>
        <taxon>Metazoa</taxon>
        <taxon>Chordata</taxon>
        <taxon>Craniata</taxon>
        <taxon>Vertebrata</taxon>
        <taxon>Euteleostomi</taxon>
        <taxon>Archelosauria</taxon>
        <taxon>Archosauria</taxon>
        <taxon>Dinosauria</taxon>
        <taxon>Saurischia</taxon>
        <taxon>Theropoda</taxon>
        <taxon>Coelurosauria</taxon>
        <taxon>Aves</taxon>
        <taxon>Neognathae</taxon>
        <taxon>Neoaves</taxon>
        <taxon>Telluraves</taxon>
        <taxon>Australaves</taxon>
        <taxon>Psittaciformes</taxon>
        <taxon>Psittacidae</taxon>
        <taxon>Amazona</taxon>
    </lineage>
</organism>
<dbReference type="PROSITE" id="PS50097">
    <property type="entry name" value="BTB"/>
    <property type="match status" value="1"/>
</dbReference>
<dbReference type="Pfam" id="PF07707">
    <property type="entry name" value="BACK"/>
    <property type="match status" value="1"/>
</dbReference>
<dbReference type="CDD" id="cd18464">
    <property type="entry name" value="BACK_KLHL25_like"/>
    <property type="match status" value="1"/>
</dbReference>
<dbReference type="GO" id="GO:0016559">
    <property type="term" value="P:peroxisome fission"/>
    <property type="evidence" value="ECO:0007669"/>
    <property type="project" value="InterPro"/>
</dbReference>
<dbReference type="FunFam" id="2.120.10.80:FF:000003">
    <property type="entry name" value="Ectoderm-neural cortex protein 1"/>
    <property type="match status" value="1"/>
</dbReference>
<dbReference type="Ensembl" id="ENSACOT00000004011.1">
    <property type="protein sequence ID" value="ENSACOP00000003869.1"/>
    <property type="gene ID" value="ENSACOG00000002739.1"/>
</dbReference>
<evidence type="ECO:0000256" key="1">
    <source>
        <dbReference type="ARBA" id="ARBA00022441"/>
    </source>
</evidence>
<keyword evidence="1" id="KW-0880">Kelch repeat</keyword>
<dbReference type="InterPro" id="IPR008733">
    <property type="entry name" value="PEX11"/>
</dbReference>
<dbReference type="SUPFAM" id="SSF117281">
    <property type="entry name" value="Kelch motif"/>
    <property type="match status" value="1"/>
</dbReference>
<protein>
    <recommendedName>
        <fullName evidence="6">BTB domain-containing protein</fullName>
    </recommendedName>
</protein>
<name>A0A8B9F2P5_9PSIT</name>
<feature type="domain" description="BTB" evidence="6">
    <location>
        <begin position="258"/>
        <end position="326"/>
    </location>
</feature>
<dbReference type="FunFam" id="2.120.10.80:FF:000004">
    <property type="entry name" value="Ectoderm-neural cortex protein 1"/>
    <property type="match status" value="1"/>
</dbReference>
<dbReference type="SUPFAM" id="SSF54695">
    <property type="entry name" value="POZ domain"/>
    <property type="match status" value="1"/>
</dbReference>
<evidence type="ECO:0000313" key="7">
    <source>
        <dbReference type="Ensembl" id="ENSACOP00000003869.1"/>
    </source>
</evidence>
<dbReference type="AlphaFoldDB" id="A0A8B9F2P5"/>
<dbReference type="PANTHER" id="PTHR24412">
    <property type="entry name" value="KELCH PROTEIN"/>
    <property type="match status" value="1"/>
</dbReference>